<dbReference type="EMBL" id="CP020114">
    <property type="protein sequence ID" value="AVZ29674.1"/>
    <property type="molecule type" value="Genomic_DNA"/>
</dbReference>
<protein>
    <submittedName>
        <fullName evidence="1">Uncharacterized protein</fullName>
    </submittedName>
</protein>
<gene>
    <name evidence="1" type="ORF">BMF81_00477</name>
</gene>
<dbReference type="Proteomes" id="UP000244056">
    <property type="component" value="Chromosome"/>
</dbReference>
<accession>A0A2S0Q5K6</accession>
<organism evidence="1 2">
    <name type="scientific">Nodularia spumigena UHCC 0039</name>
    <dbReference type="NCBI Taxonomy" id="1914872"/>
    <lineage>
        <taxon>Bacteria</taxon>
        <taxon>Bacillati</taxon>
        <taxon>Cyanobacteriota</taxon>
        <taxon>Cyanophyceae</taxon>
        <taxon>Nostocales</taxon>
        <taxon>Nodulariaceae</taxon>
        <taxon>Nodularia</taxon>
    </lineage>
</organism>
<dbReference type="KEGG" id="nsp:BMF81_00477"/>
<name>A0A2S0Q5K6_NODSP</name>
<reference evidence="1 2" key="1">
    <citation type="submission" date="2017-03" db="EMBL/GenBank/DDBJ databases">
        <title>Comparative genomics of the toxic Baltic Sea cyanobacteria Nodularia spumigena UHCC 0039 and its response on varying salinity.</title>
        <authorList>
            <person name="Teikari J.E."/>
        </authorList>
    </citation>
    <scope>NUCLEOTIDE SEQUENCE [LARGE SCALE GENOMIC DNA]</scope>
    <source>
        <strain evidence="1 2">UHCC 0039</strain>
    </source>
</reference>
<dbReference type="AlphaFoldDB" id="A0A2S0Q5K6"/>
<sequence length="52" mass="6203">MLINVWKCLIPLKRYALAQCFYQEKDRNYIRPLVSQGGSQKSKVYLRRTVLN</sequence>
<proteinExistence type="predicted"/>
<evidence type="ECO:0000313" key="2">
    <source>
        <dbReference type="Proteomes" id="UP000244056"/>
    </source>
</evidence>
<evidence type="ECO:0000313" key="1">
    <source>
        <dbReference type="EMBL" id="AVZ29674.1"/>
    </source>
</evidence>